<evidence type="ECO:0000313" key="2">
    <source>
        <dbReference type="EMBL" id="KAL2825279.1"/>
    </source>
</evidence>
<sequence>MSSSGSSEPEEDDEVSDTLSIIPRSLRGVRSKATRDLRSSLPQKSVETYTEFLHRQNQPIAEEESFNTTQDGIVIWTPQEKWTLYQTLDKKGKNGVRDIATAVRTKSELEVQEYLRLLQKGVRKYHFNDRHARTAILGEIPAAAEISEECCEALDKYAELLGLEEQRVENAAGKNKHKGLWIINKEAAENLEADITGNENQSDLSVINRPNLPSDAQDGKIEPSPHDAAAFFNVTNCILLSERFFMNFGGPRFADNWVNVAFKDETPSMTADALTDIYEIALSVTRRLVEATHFFASSRVRRNGKRSRPSARVVKSSDVRGAARVLNMKSDGSEFWVGLARRCSLDVADMRHTKGWTDVRLNHDEVEALLSQKSLPKEPYKRNSPSLNPRERSNNATSEMSLTSFDGESSAAEDEHAEAVDQQNNSLDELLCWTVLGHSPPESIKAQISDKQFPSRPTAKRKTVEELVDWRERTLYQSEWEEYGYQTENLERAFKSQRKKRRLMISESGTIRQPSKSKIRDIASSESEEQPEAELKSESENSDPEFKPQSPQRKSKSVVSRTSARKRMSISYAPPPILDLDMEIDIDTEPEHDDLPDLKTLHQENEVNFEQKAEAGDYDDARREGAPSGSEGHIPSPRGGNLSSSDEDYNDDDD</sequence>
<gene>
    <name evidence="2" type="ORF">BDW59DRAFT_146339</name>
</gene>
<feature type="region of interest" description="Disordered" evidence="1">
    <location>
        <begin position="370"/>
        <end position="421"/>
    </location>
</feature>
<evidence type="ECO:0008006" key="4">
    <source>
        <dbReference type="Google" id="ProtNLM"/>
    </source>
</evidence>
<dbReference type="PANTHER" id="PTHR28079:SF1">
    <property type="entry name" value="RNA POLYMERASE I-SPECIFIC TRANSCRIPTION INITIATION FACTOR RRN5"/>
    <property type="match status" value="1"/>
</dbReference>
<dbReference type="Proteomes" id="UP001610335">
    <property type="component" value="Unassembled WGS sequence"/>
</dbReference>
<name>A0ABR4IC17_9EURO</name>
<reference evidence="2 3" key="1">
    <citation type="submission" date="2024-07" db="EMBL/GenBank/DDBJ databases">
        <title>Section-level genome sequencing and comparative genomics of Aspergillus sections Usti and Cavernicolus.</title>
        <authorList>
            <consortium name="Lawrence Berkeley National Laboratory"/>
            <person name="Nybo J.L."/>
            <person name="Vesth T.C."/>
            <person name="Theobald S."/>
            <person name="Frisvad J.C."/>
            <person name="Larsen T.O."/>
            <person name="Kjaerboelling I."/>
            <person name="Rothschild-Mancinelli K."/>
            <person name="Lyhne E.K."/>
            <person name="Kogle M.E."/>
            <person name="Barry K."/>
            <person name="Clum A."/>
            <person name="Na H."/>
            <person name="Ledsgaard L."/>
            <person name="Lin J."/>
            <person name="Lipzen A."/>
            <person name="Kuo A."/>
            <person name="Riley R."/>
            <person name="Mondo S."/>
            <person name="LaButti K."/>
            <person name="Haridas S."/>
            <person name="Pangalinan J."/>
            <person name="Salamov A.A."/>
            <person name="Simmons B.A."/>
            <person name="Magnuson J.K."/>
            <person name="Chen J."/>
            <person name="Drula E."/>
            <person name="Henrissat B."/>
            <person name="Wiebenga A."/>
            <person name="Lubbers R.J."/>
            <person name="Gomes A.C."/>
            <person name="Makela M.R."/>
            <person name="Stajich J."/>
            <person name="Grigoriev I.V."/>
            <person name="Mortensen U.H."/>
            <person name="De vries R.P."/>
            <person name="Baker S.E."/>
            <person name="Andersen M.R."/>
        </authorList>
    </citation>
    <scope>NUCLEOTIDE SEQUENCE [LARGE SCALE GENOMIC DNA]</scope>
    <source>
        <strain evidence="2 3">CBS 600.67</strain>
    </source>
</reference>
<feature type="compositionally biased region" description="Polar residues" evidence="1">
    <location>
        <begin position="507"/>
        <end position="516"/>
    </location>
</feature>
<feature type="compositionally biased region" description="Acidic residues" evidence="1">
    <location>
        <begin position="645"/>
        <end position="654"/>
    </location>
</feature>
<evidence type="ECO:0000256" key="1">
    <source>
        <dbReference type="SAM" id="MobiDB-lite"/>
    </source>
</evidence>
<dbReference type="SUPFAM" id="SSF46689">
    <property type="entry name" value="Homeodomain-like"/>
    <property type="match status" value="1"/>
</dbReference>
<keyword evidence="3" id="KW-1185">Reference proteome</keyword>
<evidence type="ECO:0000313" key="3">
    <source>
        <dbReference type="Proteomes" id="UP001610335"/>
    </source>
</evidence>
<feature type="region of interest" description="Disordered" evidence="1">
    <location>
        <begin position="1"/>
        <end position="21"/>
    </location>
</feature>
<feature type="compositionally biased region" description="Basic and acidic residues" evidence="1">
    <location>
        <begin position="593"/>
        <end position="625"/>
    </location>
</feature>
<dbReference type="EMBL" id="JBFXLS010000037">
    <property type="protein sequence ID" value="KAL2825279.1"/>
    <property type="molecule type" value="Genomic_DNA"/>
</dbReference>
<feature type="compositionally biased region" description="Polar residues" evidence="1">
    <location>
        <begin position="549"/>
        <end position="562"/>
    </location>
</feature>
<accession>A0ABR4IC17</accession>
<proteinExistence type="predicted"/>
<dbReference type="InterPro" id="IPR009057">
    <property type="entry name" value="Homeodomain-like_sf"/>
</dbReference>
<protein>
    <recommendedName>
        <fullName evidence="4">Myb-like domain-containing protein</fullName>
    </recommendedName>
</protein>
<comment type="caution">
    <text evidence="2">The sequence shown here is derived from an EMBL/GenBank/DDBJ whole genome shotgun (WGS) entry which is preliminary data.</text>
</comment>
<dbReference type="PANTHER" id="PTHR28079">
    <property type="entry name" value="RNA POLYMERASE I-SPECIFIC TRANSCRIPTION INITIATION FACTOR RRN5"/>
    <property type="match status" value="1"/>
</dbReference>
<dbReference type="InterPro" id="IPR039601">
    <property type="entry name" value="Rrn5"/>
</dbReference>
<organism evidence="2 3">
    <name type="scientific">Aspergillus cavernicola</name>
    <dbReference type="NCBI Taxonomy" id="176166"/>
    <lineage>
        <taxon>Eukaryota</taxon>
        <taxon>Fungi</taxon>
        <taxon>Dikarya</taxon>
        <taxon>Ascomycota</taxon>
        <taxon>Pezizomycotina</taxon>
        <taxon>Eurotiomycetes</taxon>
        <taxon>Eurotiomycetidae</taxon>
        <taxon>Eurotiales</taxon>
        <taxon>Aspergillaceae</taxon>
        <taxon>Aspergillus</taxon>
        <taxon>Aspergillus subgen. Nidulantes</taxon>
    </lineage>
</organism>
<feature type="compositionally biased region" description="Polar residues" evidence="1">
    <location>
        <begin position="394"/>
        <end position="407"/>
    </location>
</feature>
<feature type="compositionally biased region" description="Acidic residues" evidence="1">
    <location>
        <begin position="580"/>
        <end position="592"/>
    </location>
</feature>
<feature type="region of interest" description="Disordered" evidence="1">
    <location>
        <begin position="496"/>
        <end position="654"/>
    </location>
</feature>